<feature type="domain" description="EamA" evidence="7">
    <location>
        <begin position="150"/>
        <end position="283"/>
    </location>
</feature>
<feature type="transmembrane region" description="Helical" evidence="6">
    <location>
        <begin position="145"/>
        <end position="167"/>
    </location>
</feature>
<dbReference type="EMBL" id="BMZE01000004">
    <property type="protein sequence ID" value="GHA34453.1"/>
    <property type="molecule type" value="Genomic_DNA"/>
</dbReference>
<evidence type="ECO:0000313" key="8">
    <source>
        <dbReference type="EMBL" id="GHA34453.1"/>
    </source>
</evidence>
<name>A0A918SEB6_9HYPH</name>
<feature type="transmembrane region" description="Helical" evidence="6">
    <location>
        <begin position="120"/>
        <end position="139"/>
    </location>
</feature>
<evidence type="ECO:0000313" key="9">
    <source>
        <dbReference type="Proteomes" id="UP000646579"/>
    </source>
</evidence>
<dbReference type="GO" id="GO:0005524">
    <property type="term" value="F:ATP binding"/>
    <property type="evidence" value="ECO:0007669"/>
    <property type="project" value="UniProtKB-KW"/>
</dbReference>
<evidence type="ECO:0000259" key="7">
    <source>
        <dbReference type="Pfam" id="PF00892"/>
    </source>
</evidence>
<dbReference type="SUPFAM" id="SSF103481">
    <property type="entry name" value="Multidrug resistance efflux transporter EmrE"/>
    <property type="match status" value="2"/>
</dbReference>
<comment type="similarity">
    <text evidence="2">Belongs to the EamA transporter family.</text>
</comment>
<comment type="subcellular location">
    <subcellularLocation>
        <location evidence="1">Membrane</location>
        <topology evidence="1">Multi-pass membrane protein</topology>
    </subcellularLocation>
</comment>
<organism evidence="8 9">
    <name type="scientific">Devosia pacifica</name>
    <dbReference type="NCBI Taxonomy" id="1335967"/>
    <lineage>
        <taxon>Bacteria</taxon>
        <taxon>Pseudomonadati</taxon>
        <taxon>Pseudomonadota</taxon>
        <taxon>Alphaproteobacteria</taxon>
        <taxon>Hyphomicrobiales</taxon>
        <taxon>Devosiaceae</taxon>
        <taxon>Devosia</taxon>
    </lineage>
</organism>
<feature type="transmembrane region" description="Helical" evidence="6">
    <location>
        <begin position="211"/>
        <end position="231"/>
    </location>
</feature>
<dbReference type="AlphaFoldDB" id="A0A918SEB6"/>
<dbReference type="PANTHER" id="PTHR32322">
    <property type="entry name" value="INNER MEMBRANE TRANSPORTER"/>
    <property type="match status" value="1"/>
</dbReference>
<evidence type="ECO:0000256" key="5">
    <source>
        <dbReference type="ARBA" id="ARBA00023136"/>
    </source>
</evidence>
<feature type="transmembrane region" description="Helical" evidence="6">
    <location>
        <begin position="266"/>
        <end position="283"/>
    </location>
</feature>
<sequence>MLVRTAPALFLVLWASGFAFAKLGLEHAAPLTLLSLRFGIIVVLFVVIAVVMRPPLPKAPVEWLHLVAVGFLIQSVYFGLAYAGMSLGVSAGIAAVIASTQPLIVGLAAPLVTSEHIGRLKWAGLLLGAIGAVLVVIGADRPFDSALDVGLFLCAGSAFGMAAATLYQKRFPVAAHPVTVNLVHYVVGFVTITPFALSFETTPIDWGTELAVALAWLVVANSLIAVSLLLFMIRQSEASRVSALFFLVPPVAALISWLVMGETMTPMAIIGMVVAVIGVGLVTRRA</sequence>
<reference evidence="8" key="1">
    <citation type="journal article" date="2014" name="Int. J. Syst. Evol. Microbiol.">
        <title>Complete genome sequence of Corynebacterium casei LMG S-19264T (=DSM 44701T), isolated from a smear-ripened cheese.</title>
        <authorList>
            <consortium name="US DOE Joint Genome Institute (JGI-PGF)"/>
            <person name="Walter F."/>
            <person name="Albersmeier A."/>
            <person name="Kalinowski J."/>
            <person name="Ruckert C."/>
        </authorList>
    </citation>
    <scope>NUCLEOTIDE SEQUENCE</scope>
    <source>
        <strain evidence="8">KCTC 32437</strain>
    </source>
</reference>
<dbReference type="Proteomes" id="UP000646579">
    <property type="component" value="Unassembled WGS sequence"/>
</dbReference>
<feature type="transmembrane region" description="Helical" evidence="6">
    <location>
        <begin position="179"/>
        <end position="199"/>
    </location>
</feature>
<gene>
    <name evidence="8" type="ORF">GCM10007989_32850</name>
</gene>
<protein>
    <submittedName>
        <fullName evidence="8">Peptide ABC transporter ATP-binding protein</fullName>
    </submittedName>
</protein>
<evidence type="ECO:0000256" key="4">
    <source>
        <dbReference type="ARBA" id="ARBA00022989"/>
    </source>
</evidence>
<proteinExistence type="inferred from homology"/>
<dbReference type="RefSeq" id="WP_210310538.1">
    <property type="nucleotide sequence ID" value="NZ_BMZE01000004.1"/>
</dbReference>
<dbReference type="Pfam" id="PF00892">
    <property type="entry name" value="EamA"/>
    <property type="match status" value="2"/>
</dbReference>
<keyword evidence="3 6" id="KW-0812">Transmembrane</keyword>
<feature type="transmembrane region" description="Helical" evidence="6">
    <location>
        <begin position="91"/>
        <end position="113"/>
    </location>
</feature>
<dbReference type="InterPro" id="IPR050638">
    <property type="entry name" value="AA-Vitamin_Transporters"/>
</dbReference>
<keyword evidence="5 6" id="KW-0472">Membrane</keyword>
<dbReference type="InterPro" id="IPR037185">
    <property type="entry name" value="EmrE-like"/>
</dbReference>
<evidence type="ECO:0000256" key="6">
    <source>
        <dbReference type="SAM" id="Phobius"/>
    </source>
</evidence>
<evidence type="ECO:0000256" key="2">
    <source>
        <dbReference type="ARBA" id="ARBA00007362"/>
    </source>
</evidence>
<feature type="transmembrane region" description="Helical" evidence="6">
    <location>
        <begin position="243"/>
        <end position="260"/>
    </location>
</feature>
<dbReference type="GO" id="GO:0016020">
    <property type="term" value="C:membrane"/>
    <property type="evidence" value="ECO:0007669"/>
    <property type="project" value="UniProtKB-SubCell"/>
</dbReference>
<evidence type="ECO:0000256" key="1">
    <source>
        <dbReference type="ARBA" id="ARBA00004141"/>
    </source>
</evidence>
<keyword evidence="8" id="KW-0067">ATP-binding</keyword>
<keyword evidence="4 6" id="KW-1133">Transmembrane helix</keyword>
<dbReference type="InterPro" id="IPR000620">
    <property type="entry name" value="EamA_dom"/>
</dbReference>
<dbReference type="PANTHER" id="PTHR32322:SF2">
    <property type="entry name" value="EAMA DOMAIN-CONTAINING PROTEIN"/>
    <property type="match status" value="1"/>
</dbReference>
<feature type="transmembrane region" description="Helical" evidence="6">
    <location>
        <begin position="31"/>
        <end position="51"/>
    </location>
</feature>
<feature type="transmembrane region" description="Helical" evidence="6">
    <location>
        <begin position="63"/>
        <end position="85"/>
    </location>
</feature>
<keyword evidence="9" id="KW-1185">Reference proteome</keyword>
<comment type="caution">
    <text evidence="8">The sequence shown here is derived from an EMBL/GenBank/DDBJ whole genome shotgun (WGS) entry which is preliminary data.</text>
</comment>
<evidence type="ECO:0000256" key="3">
    <source>
        <dbReference type="ARBA" id="ARBA00022692"/>
    </source>
</evidence>
<reference evidence="8" key="2">
    <citation type="submission" date="2020-09" db="EMBL/GenBank/DDBJ databases">
        <authorList>
            <person name="Sun Q."/>
            <person name="Kim S."/>
        </authorList>
    </citation>
    <scope>NUCLEOTIDE SEQUENCE</scope>
    <source>
        <strain evidence="8">KCTC 32437</strain>
    </source>
</reference>
<keyword evidence="8" id="KW-0547">Nucleotide-binding</keyword>
<accession>A0A918SEB6</accession>
<feature type="domain" description="EamA" evidence="7">
    <location>
        <begin position="11"/>
        <end position="136"/>
    </location>
</feature>